<proteinExistence type="predicted"/>
<feature type="region of interest" description="Disordered" evidence="1">
    <location>
        <begin position="73"/>
        <end position="142"/>
    </location>
</feature>
<sequence>MLSLKAAHDSRRTRIAALPPSARLHYNLSRTPVAGTSISASARLNGAVILAGGMAAGGRTRPQRNTATMAVVGQGKARETEDSTQARRIGKDKQLEVTTAQAPTSNEGAQVATAATVGDVEPATADPPAQKSLETANPPPLKTLRRADLHDFEIVSLAPTLAETVLLPLPSPALDEDEWEILAPHDETSCS</sequence>
<gene>
    <name evidence="2" type="ORF">AAT19DRAFT_14588</name>
</gene>
<name>A0A2T0A898_RHOTO</name>
<dbReference type="Proteomes" id="UP000239560">
    <property type="component" value="Unassembled WGS sequence"/>
</dbReference>
<accession>A0A2T0A898</accession>
<feature type="compositionally biased region" description="Polar residues" evidence="1">
    <location>
        <begin position="96"/>
        <end position="108"/>
    </location>
</feature>
<comment type="caution">
    <text evidence="2">The sequence shown here is derived from an EMBL/GenBank/DDBJ whole genome shotgun (WGS) entry which is preliminary data.</text>
</comment>
<evidence type="ECO:0000313" key="3">
    <source>
        <dbReference type="Proteomes" id="UP000239560"/>
    </source>
</evidence>
<feature type="compositionally biased region" description="Basic and acidic residues" evidence="1">
    <location>
        <begin position="76"/>
        <end position="95"/>
    </location>
</feature>
<dbReference type="AlphaFoldDB" id="A0A2T0A898"/>
<protein>
    <submittedName>
        <fullName evidence="2">Uncharacterized protein</fullName>
    </submittedName>
</protein>
<reference evidence="2 3" key="1">
    <citation type="journal article" date="2018" name="Elife">
        <title>Functional genomics of lipid metabolism in the oleaginous yeast Rhodosporidium toruloides.</title>
        <authorList>
            <person name="Coradetti S.T."/>
            <person name="Pinel D."/>
            <person name="Geiselman G."/>
            <person name="Ito M."/>
            <person name="Mondo S."/>
            <person name="Reilly M.C."/>
            <person name="Cheng Y.F."/>
            <person name="Bauer S."/>
            <person name="Grigoriev I."/>
            <person name="Gladden J.M."/>
            <person name="Simmons B.A."/>
            <person name="Brem R."/>
            <person name="Arkin A.P."/>
            <person name="Skerker J.M."/>
        </authorList>
    </citation>
    <scope>NUCLEOTIDE SEQUENCE [LARGE SCALE GENOMIC DNA]</scope>
    <source>
        <strain evidence="2 3">NBRC 0880</strain>
    </source>
</reference>
<organism evidence="2 3">
    <name type="scientific">Rhodotorula toruloides</name>
    <name type="common">Yeast</name>
    <name type="synonym">Rhodosporidium toruloides</name>
    <dbReference type="NCBI Taxonomy" id="5286"/>
    <lineage>
        <taxon>Eukaryota</taxon>
        <taxon>Fungi</taxon>
        <taxon>Dikarya</taxon>
        <taxon>Basidiomycota</taxon>
        <taxon>Pucciniomycotina</taxon>
        <taxon>Microbotryomycetes</taxon>
        <taxon>Sporidiobolales</taxon>
        <taxon>Sporidiobolaceae</taxon>
        <taxon>Rhodotorula</taxon>
    </lineage>
</organism>
<evidence type="ECO:0000313" key="2">
    <source>
        <dbReference type="EMBL" id="PRQ74235.1"/>
    </source>
</evidence>
<dbReference type="EMBL" id="LCTV02000006">
    <property type="protein sequence ID" value="PRQ74235.1"/>
    <property type="molecule type" value="Genomic_DNA"/>
</dbReference>
<dbReference type="OrthoDB" id="10343353at2759"/>
<evidence type="ECO:0000256" key="1">
    <source>
        <dbReference type="SAM" id="MobiDB-lite"/>
    </source>
</evidence>